<keyword evidence="2" id="KW-1185">Reference proteome</keyword>
<protein>
    <submittedName>
        <fullName evidence="1">Uncharacterized protein</fullName>
    </submittedName>
</protein>
<dbReference type="EMBL" id="JAMZMK010008543">
    <property type="protein sequence ID" value="KAI7739914.1"/>
    <property type="molecule type" value="Genomic_DNA"/>
</dbReference>
<proteinExistence type="predicted"/>
<name>A0AAD5GFY0_AMBAR</name>
<accession>A0AAD5GFY0</accession>
<gene>
    <name evidence="1" type="ORF">M8C21_029316</name>
</gene>
<organism evidence="1 2">
    <name type="scientific">Ambrosia artemisiifolia</name>
    <name type="common">Common ragweed</name>
    <dbReference type="NCBI Taxonomy" id="4212"/>
    <lineage>
        <taxon>Eukaryota</taxon>
        <taxon>Viridiplantae</taxon>
        <taxon>Streptophyta</taxon>
        <taxon>Embryophyta</taxon>
        <taxon>Tracheophyta</taxon>
        <taxon>Spermatophyta</taxon>
        <taxon>Magnoliopsida</taxon>
        <taxon>eudicotyledons</taxon>
        <taxon>Gunneridae</taxon>
        <taxon>Pentapetalae</taxon>
        <taxon>asterids</taxon>
        <taxon>campanulids</taxon>
        <taxon>Asterales</taxon>
        <taxon>Asteraceae</taxon>
        <taxon>Asteroideae</taxon>
        <taxon>Heliantheae alliance</taxon>
        <taxon>Heliantheae</taxon>
        <taxon>Ambrosia</taxon>
    </lineage>
</organism>
<evidence type="ECO:0000313" key="1">
    <source>
        <dbReference type="EMBL" id="KAI7739914.1"/>
    </source>
</evidence>
<evidence type="ECO:0000313" key="2">
    <source>
        <dbReference type="Proteomes" id="UP001206925"/>
    </source>
</evidence>
<feature type="non-terminal residue" evidence="1">
    <location>
        <position position="103"/>
    </location>
</feature>
<sequence length="103" mass="11533">MCVSPAPNPFETTLLYSQPKSVLGTPGLAPNKSLDQILGRSGALNSYFKFSILTSNSIFEVELEAFRILRAVSFNCVTYEWVSFNPKTEMAQKLAICSFMHYK</sequence>
<reference evidence="1" key="1">
    <citation type="submission" date="2022-06" db="EMBL/GenBank/DDBJ databases">
        <title>Uncovering the hologenomic basis of an extraordinary plant invasion.</title>
        <authorList>
            <person name="Bieker V.C."/>
            <person name="Martin M.D."/>
            <person name="Gilbert T."/>
            <person name="Hodgins K."/>
            <person name="Battlay P."/>
            <person name="Petersen B."/>
            <person name="Wilson J."/>
        </authorList>
    </citation>
    <scope>NUCLEOTIDE SEQUENCE</scope>
    <source>
        <strain evidence="1">AA19_3_7</strain>
        <tissue evidence="1">Leaf</tissue>
    </source>
</reference>
<comment type="caution">
    <text evidence="1">The sequence shown here is derived from an EMBL/GenBank/DDBJ whole genome shotgun (WGS) entry which is preliminary data.</text>
</comment>
<dbReference type="AlphaFoldDB" id="A0AAD5GFY0"/>
<dbReference type="Proteomes" id="UP001206925">
    <property type="component" value="Unassembled WGS sequence"/>
</dbReference>